<dbReference type="AlphaFoldDB" id="A0A2P2LPI3"/>
<protein>
    <submittedName>
        <fullName evidence="1">Uncharacterized protein MANES_05G028000</fullName>
    </submittedName>
</protein>
<reference evidence="1" key="1">
    <citation type="submission" date="2018-02" db="EMBL/GenBank/DDBJ databases">
        <title>Rhizophora mucronata_Transcriptome.</title>
        <authorList>
            <person name="Meera S.P."/>
            <person name="Sreeshan A."/>
            <person name="Augustine A."/>
        </authorList>
    </citation>
    <scope>NUCLEOTIDE SEQUENCE</scope>
    <source>
        <tissue evidence="1">Leaf</tissue>
    </source>
</reference>
<organism evidence="1">
    <name type="scientific">Rhizophora mucronata</name>
    <name type="common">Asiatic mangrove</name>
    <dbReference type="NCBI Taxonomy" id="61149"/>
    <lineage>
        <taxon>Eukaryota</taxon>
        <taxon>Viridiplantae</taxon>
        <taxon>Streptophyta</taxon>
        <taxon>Embryophyta</taxon>
        <taxon>Tracheophyta</taxon>
        <taxon>Spermatophyta</taxon>
        <taxon>Magnoliopsida</taxon>
        <taxon>eudicotyledons</taxon>
        <taxon>Gunneridae</taxon>
        <taxon>Pentapetalae</taxon>
        <taxon>rosids</taxon>
        <taxon>fabids</taxon>
        <taxon>Malpighiales</taxon>
        <taxon>Rhizophoraceae</taxon>
        <taxon>Rhizophora</taxon>
    </lineage>
</organism>
<dbReference type="EMBL" id="GGEC01039397">
    <property type="protein sequence ID" value="MBX19881.1"/>
    <property type="molecule type" value="Transcribed_RNA"/>
</dbReference>
<accession>A0A2P2LPI3</accession>
<sequence>MMAGQRYIGEQWSFLFSKYWFLPHGFSREVQKISFHCNIVFWCFLAM</sequence>
<proteinExistence type="predicted"/>
<evidence type="ECO:0000313" key="1">
    <source>
        <dbReference type="EMBL" id="MBX19881.1"/>
    </source>
</evidence>
<name>A0A2P2LPI3_RHIMU</name>